<evidence type="ECO:0000313" key="3">
    <source>
        <dbReference type="Proteomes" id="UP000000702"/>
    </source>
</evidence>
<dbReference type="EMBL" id="CAEQ01000715">
    <property type="protein sequence ID" value="CCD12432.1"/>
    <property type="molecule type" value="Genomic_DNA"/>
</dbReference>
<reference evidence="2 3" key="2">
    <citation type="journal article" date="2012" name="Proc. Natl. Acad. Sci. U.S.A.">
        <title>Antigenic diversity is generated by distinct evolutionary mechanisms in African trypanosome species.</title>
        <authorList>
            <person name="Jackson A.P."/>
            <person name="Berry A."/>
            <person name="Aslett M."/>
            <person name="Allison H.C."/>
            <person name="Burton P."/>
            <person name="Vavrova-Anderson J."/>
            <person name="Brown R."/>
            <person name="Browne H."/>
            <person name="Corton N."/>
            <person name="Hauser H."/>
            <person name="Gamble J."/>
            <person name="Gilderthorp R."/>
            <person name="Marcello L."/>
            <person name="McQuillan J."/>
            <person name="Otto T.D."/>
            <person name="Quail M.A."/>
            <person name="Sanders M.J."/>
            <person name="van Tonder A."/>
            <person name="Ginger M.L."/>
            <person name="Field M.C."/>
            <person name="Barry J.D."/>
            <person name="Hertz-Fowler C."/>
            <person name="Berriman M."/>
        </authorList>
    </citation>
    <scope>NUCLEOTIDE SEQUENCE [LARGE SCALE GENOMIC DNA]</scope>
    <source>
        <strain evidence="2 3">IL3000</strain>
    </source>
</reference>
<feature type="chain" id="PRO_5003389817" description="T. congolense-specific, cell surface-expressed gene family" evidence="1">
    <location>
        <begin position="19"/>
        <end position="133"/>
    </location>
</feature>
<dbReference type="Proteomes" id="UP000000702">
    <property type="component" value="Unassembled WGS sequence"/>
</dbReference>
<organism evidence="2 3">
    <name type="scientific">Trypanosoma congolense (strain IL3000)</name>
    <dbReference type="NCBI Taxonomy" id="1068625"/>
    <lineage>
        <taxon>Eukaryota</taxon>
        <taxon>Discoba</taxon>
        <taxon>Euglenozoa</taxon>
        <taxon>Kinetoplastea</taxon>
        <taxon>Metakinetoplastina</taxon>
        <taxon>Trypanosomatida</taxon>
        <taxon>Trypanosomatidae</taxon>
        <taxon>Trypanosoma</taxon>
        <taxon>Nannomonas</taxon>
    </lineage>
</organism>
<evidence type="ECO:0000313" key="2">
    <source>
        <dbReference type="EMBL" id="CCD12432.1"/>
    </source>
</evidence>
<dbReference type="AlphaFoldDB" id="F9W5I0"/>
<keyword evidence="1" id="KW-0732">Signal</keyword>
<keyword evidence="3" id="KW-1185">Reference proteome</keyword>
<feature type="signal peptide" evidence="1">
    <location>
        <begin position="1"/>
        <end position="18"/>
    </location>
</feature>
<sequence length="133" mass="14767">MVCGWAVQNALLPLKVFAIPTGPKFPVPQKSFPIFKIPPPHESGVLTFTPTFTPLAPLIRLHPAVLSYFLLKYVTRLMCAIRSTTAVRFVSLPFIVTPWIFAQLCSSISELLPVGKHSNKFPLFAVTLPPPRQ</sequence>
<evidence type="ECO:0008006" key="4">
    <source>
        <dbReference type="Google" id="ProtNLM"/>
    </source>
</evidence>
<evidence type="ECO:0000256" key="1">
    <source>
        <dbReference type="SAM" id="SignalP"/>
    </source>
</evidence>
<name>F9W5I0_TRYCI</name>
<protein>
    <recommendedName>
        <fullName evidence="4">T. congolense-specific, cell surface-expressed gene family</fullName>
    </recommendedName>
</protein>
<accession>F9W5I0</accession>
<reference evidence="3" key="1">
    <citation type="submission" date="2011-07" db="EMBL/GenBank/DDBJ databases">
        <title>Divergent evolution of antigenic variation in African trypanosomes.</title>
        <authorList>
            <person name="Jackson A.P."/>
            <person name="Berry A."/>
            <person name="Allison H.C."/>
            <person name="Burton P."/>
            <person name="Anderson J."/>
            <person name="Aslett M."/>
            <person name="Brown R."/>
            <person name="Corton N."/>
            <person name="Harris D."/>
            <person name="Hauser H."/>
            <person name="Gamble J."/>
            <person name="Gilderthorp R."/>
            <person name="McQuillan J."/>
            <person name="Quail M.A."/>
            <person name="Sanders M."/>
            <person name="Van Tonder A."/>
            <person name="Ginger M.L."/>
            <person name="Donelson J.E."/>
            <person name="Field M.C."/>
            <person name="Barry J.D."/>
            <person name="Berriman M."/>
            <person name="Hertz-Fowler C."/>
        </authorList>
    </citation>
    <scope>NUCLEOTIDE SEQUENCE [LARGE SCALE GENOMIC DNA]</scope>
    <source>
        <strain evidence="3">IL3000</strain>
    </source>
</reference>
<comment type="caution">
    <text evidence="2">The sequence shown here is derived from an EMBL/GenBank/DDBJ whole genome shotgun (WGS) entry which is preliminary data.</text>
</comment>
<proteinExistence type="predicted"/>
<gene>
    <name evidence="2" type="ORF">TCIL3000_0_33130</name>
</gene>